<dbReference type="EMBL" id="JAUZVZ010000006">
    <property type="protein sequence ID" value="MDP4535687.1"/>
    <property type="molecule type" value="Genomic_DNA"/>
</dbReference>
<feature type="coiled-coil region" evidence="3">
    <location>
        <begin position="87"/>
        <end position="118"/>
    </location>
</feature>
<dbReference type="Pfam" id="PF25990">
    <property type="entry name" value="Beta-barrel_YknX"/>
    <property type="match status" value="1"/>
</dbReference>
<reference evidence="6 7" key="1">
    <citation type="submission" date="2023-08" db="EMBL/GenBank/DDBJ databases">
        <authorList>
            <person name="Joshi A."/>
            <person name="Thite S."/>
        </authorList>
    </citation>
    <scope>NUCLEOTIDE SEQUENCE [LARGE SCALE GENOMIC DNA]</scope>
    <source>
        <strain evidence="6 7">AC40</strain>
    </source>
</reference>
<name>A0ABT9GXA1_9GAMM</name>
<feature type="chain" id="PRO_5047139001" evidence="4">
    <location>
        <begin position="20"/>
        <end position="332"/>
    </location>
</feature>
<evidence type="ECO:0000259" key="5">
    <source>
        <dbReference type="Pfam" id="PF25990"/>
    </source>
</evidence>
<dbReference type="PANTHER" id="PTHR32347">
    <property type="entry name" value="EFFLUX SYSTEM COMPONENT YKNX-RELATED"/>
    <property type="match status" value="1"/>
</dbReference>
<dbReference type="PROSITE" id="PS51257">
    <property type="entry name" value="PROKAR_LIPOPROTEIN"/>
    <property type="match status" value="1"/>
</dbReference>
<dbReference type="RefSeq" id="WP_305892950.1">
    <property type="nucleotide sequence ID" value="NZ_JAUZVZ010000006.1"/>
</dbReference>
<protein>
    <submittedName>
        <fullName evidence="6">Efflux RND transporter periplasmic adaptor subunit</fullName>
    </submittedName>
</protein>
<evidence type="ECO:0000313" key="6">
    <source>
        <dbReference type="EMBL" id="MDP4535687.1"/>
    </source>
</evidence>
<comment type="caution">
    <text evidence="6">The sequence shown here is derived from an EMBL/GenBank/DDBJ whole genome shotgun (WGS) entry which is preliminary data.</text>
</comment>
<evidence type="ECO:0000256" key="4">
    <source>
        <dbReference type="SAM" id="SignalP"/>
    </source>
</evidence>
<gene>
    <name evidence="6" type="ORF">Q3O60_05770</name>
</gene>
<feature type="domain" description="YknX-like beta-barrel" evidence="5">
    <location>
        <begin position="243"/>
        <end position="320"/>
    </location>
</feature>
<feature type="coiled-coil region" evidence="3">
    <location>
        <begin position="170"/>
        <end position="204"/>
    </location>
</feature>
<accession>A0ABT9GXA1</accession>
<keyword evidence="7" id="KW-1185">Reference proteome</keyword>
<evidence type="ECO:0000256" key="3">
    <source>
        <dbReference type="SAM" id="Coils"/>
    </source>
</evidence>
<dbReference type="InterPro" id="IPR050465">
    <property type="entry name" value="UPF0194_transport"/>
</dbReference>
<evidence type="ECO:0000256" key="1">
    <source>
        <dbReference type="ARBA" id="ARBA00004196"/>
    </source>
</evidence>
<sequence length="332" mass="37761">MIRLYSLLFVLLMVTACQPDETATTSQQRQQIRATGELYAEQTQQISPPSVSRMWQYSIQQMAPESSMIEAGAVVVAFAGQTVQDELRNQQMELSSVQKELANQLQQDEQRHEELKLTLAERDMEYDRYKRRAEIVDHSRSANDRAKAQIDYTIARNQRTLAEARLNFHQQQREIEAQLLQSRIARLQSEVSRSQRELASLQVKAPFAGMVLYIPNHQGEKSSVGDNVQFGQPVAAVSLLDTLKIRAELDEIDLRDVQIGQRVHISLDALPDRSFSGVIEDLGRAVRDKSREQLSRVIEATIAFDVLEPELMRPGMTARLAIQLRDDAEDTE</sequence>
<feature type="signal peptide" evidence="4">
    <location>
        <begin position="1"/>
        <end position="19"/>
    </location>
</feature>
<evidence type="ECO:0000256" key="2">
    <source>
        <dbReference type="ARBA" id="ARBA00023054"/>
    </source>
</evidence>
<proteinExistence type="predicted"/>
<comment type="subcellular location">
    <subcellularLocation>
        <location evidence="1">Cell envelope</location>
    </subcellularLocation>
</comment>
<evidence type="ECO:0000313" key="7">
    <source>
        <dbReference type="Proteomes" id="UP001231616"/>
    </source>
</evidence>
<dbReference type="PANTHER" id="PTHR32347:SF23">
    <property type="entry name" value="BLL5650 PROTEIN"/>
    <property type="match status" value="1"/>
</dbReference>
<keyword evidence="2 3" id="KW-0175">Coiled coil</keyword>
<organism evidence="6 7">
    <name type="scientific">Alkalimonas collagenimarina</name>
    <dbReference type="NCBI Taxonomy" id="400390"/>
    <lineage>
        <taxon>Bacteria</taxon>
        <taxon>Pseudomonadati</taxon>
        <taxon>Pseudomonadota</taxon>
        <taxon>Gammaproteobacteria</taxon>
        <taxon>Alkalimonas</taxon>
    </lineage>
</organism>
<dbReference type="InterPro" id="IPR058636">
    <property type="entry name" value="Beta-barrel_YknX"/>
</dbReference>
<dbReference type="Gene3D" id="2.40.30.170">
    <property type="match status" value="1"/>
</dbReference>
<keyword evidence="4" id="KW-0732">Signal</keyword>
<dbReference type="Proteomes" id="UP001231616">
    <property type="component" value="Unassembled WGS sequence"/>
</dbReference>